<dbReference type="AlphaFoldDB" id="A0A9W9Q9F8"/>
<keyword evidence="1" id="KW-0479">Metal-binding</keyword>
<feature type="region of interest" description="Disordered" evidence="7">
    <location>
        <begin position="533"/>
        <end position="563"/>
    </location>
</feature>
<feature type="compositionally biased region" description="Gly residues" evidence="7">
    <location>
        <begin position="1"/>
        <end position="11"/>
    </location>
</feature>
<keyword evidence="3 6" id="KW-0863">Zinc-finger</keyword>
<dbReference type="InterPro" id="IPR013087">
    <property type="entry name" value="Znf_C2H2_type"/>
</dbReference>
<evidence type="ECO:0000256" key="2">
    <source>
        <dbReference type="ARBA" id="ARBA00022763"/>
    </source>
</evidence>
<dbReference type="InterPro" id="IPR036531">
    <property type="entry name" value="Rbsn_Rab-bd_sf"/>
</dbReference>
<dbReference type="SMART" id="SM00734">
    <property type="entry name" value="ZnF_Rad18"/>
    <property type="match status" value="1"/>
</dbReference>
<dbReference type="CDD" id="cd15737">
    <property type="entry name" value="FYVE2_Vac1p_like"/>
    <property type="match status" value="1"/>
</dbReference>
<evidence type="ECO:0000256" key="4">
    <source>
        <dbReference type="ARBA" id="ARBA00022833"/>
    </source>
</evidence>
<accession>A0A9W9Q9F8</accession>
<protein>
    <recommendedName>
        <fullName evidence="8">FYVE-type domain-containing protein</fullName>
    </recommendedName>
</protein>
<dbReference type="PROSITE" id="PS50178">
    <property type="entry name" value="ZF_FYVE"/>
    <property type="match status" value="2"/>
</dbReference>
<gene>
    <name evidence="9" type="ORF">N7452_008513</name>
</gene>
<dbReference type="PANTHER" id="PTHR13510">
    <property type="entry name" value="FYVE-FINGER-CONTAINING RAB5 EFFECTOR PROTEIN RABENOSYN-5-RELATED"/>
    <property type="match status" value="1"/>
</dbReference>
<dbReference type="SMART" id="SM00064">
    <property type="entry name" value="FYVE"/>
    <property type="match status" value="2"/>
</dbReference>
<name>A0A9W9Q9F8_PENBR</name>
<reference evidence="9" key="2">
    <citation type="journal article" date="2023" name="IMA Fungus">
        <title>Comparative genomic study of the Penicillium genus elucidates a diverse pangenome and 15 lateral gene transfer events.</title>
        <authorList>
            <person name="Petersen C."/>
            <person name="Sorensen T."/>
            <person name="Nielsen M.R."/>
            <person name="Sondergaard T.E."/>
            <person name="Sorensen J.L."/>
            <person name="Fitzpatrick D.A."/>
            <person name="Frisvad J.C."/>
            <person name="Nielsen K.L."/>
        </authorList>
    </citation>
    <scope>NUCLEOTIDE SEQUENCE</scope>
    <source>
        <strain evidence="9">IBT 35673</strain>
    </source>
</reference>
<keyword evidence="2" id="KW-0227">DNA damage</keyword>
<feature type="domain" description="FYVE-type" evidence="8">
    <location>
        <begin position="335"/>
        <end position="413"/>
    </location>
</feature>
<feature type="domain" description="FYVE-type" evidence="8">
    <location>
        <begin position="196"/>
        <end position="252"/>
    </location>
</feature>
<evidence type="ECO:0000256" key="5">
    <source>
        <dbReference type="ARBA" id="ARBA00023204"/>
    </source>
</evidence>
<feature type="compositionally biased region" description="Low complexity" evidence="7">
    <location>
        <begin position="546"/>
        <end position="558"/>
    </location>
</feature>
<evidence type="ECO:0000259" key="8">
    <source>
        <dbReference type="PROSITE" id="PS50178"/>
    </source>
</evidence>
<organism evidence="9 10">
    <name type="scientific">Penicillium brevicompactum</name>
    <dbReference type="NCBI Taxonomy" id="5074"/>
    <lineage>
        <taxon>Eukaryota</taxon>
        <taxon>Fungi</taxon>
        <taxon>Dikarya</taxon>
        <taxon>Ascomycota</taxon>
        <taxon>Pezizomycotina</taxon>
        <taxon>Eurotiomycetes</taxon>
        <taxon>Eurotiomycetidae</taxon>
        <taxon>Eurotiales</taxon>
        <taxon>Aspergillaceae</taxon>
        <taxon>Penicillium</taxon>
    </lineage>
</organism>
<dbReference type="PANTHER" id="PTHR13510:SF44">
    <property type="entry name" value="RABENOSYN-5"/>
    <property type="match status" value="1"/>
</dbReference>
<dbReference type="InterPro" id="IPR006642">
    <property type="entry name" value="Rad18_UBZ4"/>
</dbReference>
<dbReference type="GO" id="GO:0006281">
    <property type="term" value="P:DNA repair"/>
    <property type="evidence" value="ECO:0007669"/>
    <property type="project" value="UniProtKB-KW"/>
</dbReference>
<dbReference type="Pfam" id="PF11464">
    <property type="entry name" value="Rbsn"/>
    <property type="match status" value="1"/>
</dbReference>
<dbReference type="Gene3D" id="3.30.40.10">
    <property type="entry name" value="Zinc/RING finger domain, C3HC4 (zinc finger)"/>
    <property type="match status" value="2"/>
</dbReference>
<dbReference type="GO" id="GO:0008270">
    <property type="term" value="F:zinc ion binding"/>
    <property type="evidence" value="ECO:0007669"/>
    <property type="project" value="UniProtKB-KW"/>
</dbReference>
<evidence type="ECO:0000256" key="3">
    <source>
        <dbReference type="ARBA" id="ARBA00022771"/>
    </source>
</evidence>
<dbReference type="InterPro" id="IPR021565">
    <property type="entry name" value="Rbsn_Rab-bd"/>
</dbReference>
<keyword evidence="5" id="KW-0234">DNA repair</keyword>
<comment type="caution">
    <text evidence="9">The sequence shown here is derived from an EMBL/GenBank/DDBJ whole genome shotgun (WGS) entry which is preliminary data.</text>
</comment>
<dbReference type="SUPFAM" id="SSF57903">
    <property type="entry name" value="FYVE/PHD zinc finger"/>
    <property type="match status" value="2"/>
</dbReference>
<dbReference type="InterPro" id="IPR013083">
    <property type="entry name" value="Znf_RING/FYVE/PHD"/>
</dbReference>
<dbReference type="Pfam" id="PF01363">
    <property type="entry name" value="FYVE"/>
    <property type="match status" value="2"/>
</dbReference>
<evidence type="ECO:0000256" key="7">
    <source>
        <dbReference type="SAM" id="MobiDB-lite"/>
    </source>
</evidence>
<dbReference type="InterPro" id="IPR017455">
    <property type="entry name" value="Znf_FYVE-rel"/>
</dbReference>
<feature type="region of interest" description="Disordered" evidence="7">
    <location>
        <begin position="1"/>
        <end position="36"/>
    </location>
</feature>
<dbReference type="Proteomes" id="UP001147695">
    <property type="component" value="Unassembled WGS sequence"/>
</dbReference>
<evidence type="ECO:0000313" key="9">
    <source>
        <dbReference type="EMBL" id="KAJ5328123.1"/>
    </source>
</evidence>
<proteinExistence type="predicted"/>
<feature type="region of interest" description="Disordered" evidence="7">
    <location>
        <begin position="152"/>
        <end position="174"/>
    </location>
</feature>
<dbReference type="CDD" id="cd15761">
    <property type="entry name" value="FYVE1_Vac1p_like"/>
    <property type="match status" value="1"/>
</dbReference>
<sequence>MSRRTLGGGRVLGNPSALAAAPSPQPKRVLSPAASSVSINSQTSASQLSSETQDLTSRISLENGGTSISAAPAAPGAQLSCPICSEEMMTLLQLNRHLDDIHQNLEDDRQDEVKDWFKSQMEKARKFQPLAVLNQKLKGLDVFESNENQGAPVLSRPLATHAGTPEPPRPLDPEDLITKEHWQTSYLYDECLEPSCGKRLNATNGCVNCRSCGKLFCEEHTMYQMKLSRAAHHEPVRGIWARVCETCYKSREGYNDHTGTIRNQTDTFKSIRKQTVDKDFLEISRLEKRLTRLTQLLASLPPDQIHPSATKLWSLAWQSDQRKELEQTIVSWQDDASVSRCPFCQQDFSGYTFRRHHCRTCGRVVCGDPDTECSGEVGLSIAPFAPANTEKTNTENLVNVDIRLCKECKSTLFDRRDFKMDITRKPLELRAYENLIQFERGIRLHLPRFQKLLTALQDPRRPPSSNQIADASKVRKRLIDSFAQYDVAARRIRDMPTESPTQQRLQKAIYQQASNFLHLHMLPLKTLPKVLKHSTPASERIPSRANTPNTSTNGSTSTLRSPEPALSSIKYNSIAASGSNTSLASDTSSAVSALEAEEKSLRDRLIVLEEQKFFVSEMIADANRRRKFDEVSSLAMNVEDLSREIDRVSGMLAGLDFEGVYTGNLQST</sequence>
<evidence type="ECO:0000313" key="10">
    <source>
        <dbReference type="Proteomes" id="UP001147695"/>
    </source>
</evidence>
<evidence type="ECO:0000256" key="1">
    <source>
        <dbReference type="ARBA" id="ARBA00022723"/>
    </source>
</evidence>
<dbReference type="PROSITE" id="PS00028">
    <property type="entry name" value="ZINC_FINGER_C2H2_1"/>
    <property type="match status" value="1"/>
</dbReference>
<dbReference type="SUPFAM" id="SSF140125">
    <property type="entry name" value="Rabenosyn-5 Rab-binding domain-like"/>
    <property type="match status" value="1"/>
</dbReference>
<dbReference type="InterPro" id="IPR011011">
    <property type="entry name" value="Znf_FYVE_PHD"/>
</dbReference>
<dbReference type="InterPro" id="IPR052727">
    <property type="entry name" value="Rab4/Rab5_effector"/>
</dbReference>
<dbReference type="InterPro" id="IPR000306">
    <property type="entry name" value="Znf_FYVE"/>
</dbReference>
<evidence type="ECO:0000256" key="6">
    <source>
        <dbReference type="PROSITE-ProRule" id="PRU00091"/>
    </source>
</evidence>
<dbReference type="EMBL" id="JAPZBQ010000005">
    <property type="protein sequence ID" value="KAJ5328123.1"/>
    <property type="molecule type" value="Genomic_DNA"/>
</dbReference>
<dbReference type="GO" id="GO:0003677">
    <property type="term" value="F:DNA binding"/>
    <property type="evidence" value="ECO:0007669"/>
    <property type="project" value="InterPro"/>
</dbReference>
<keyword evidence="4" id="KW-0862">Zinc</keyword>
<reference evidence="9" key="1">
    <citation type="submission" date="2022-12" db="EMBL/GenBank/DDBJ databases">
        <authorList>
            <person name="Petersen C."/>
        </authorList>
    </citation>
    <scope>NUCLEOTIDE SEQUENCE</scope>
    <source>
        <strain evidence="9">IBT 35673</strain>
    </source>
</reference>